<sequence length="308" mass="32165">MRAIVLGGTGAVGGATAMRLAAAGWQVDVTGRDPSLMPQALSSAGARFHRLDRGDARGVEALVGDGADLVVDLLAYRAEDVRALLPAMSAVRGTVLVSGRAVYVDDAGRHLNGDEPPQFSGPLTEASPTLPPAPDGTDPFTREGYGPCKAAAEAVALDSGLPVTVVRPSKVHGPWARNARTKGIVERMRAGADRIALARADTVDHLTAARNAAALIAAVAERPGRRILNAADPDTPSAHEIVRAIAAELSWPGTIEIVPDDDESGRHPWQTPMVLDTTAARELGYEPAGTGIDLIAEEVRWVRSGEPA</sequence>
<keyword evidence="4" id="KW-1185">Reference proteome</keyword>
<name>A0ABN2H0D5_9ACTN</name>
<evidence type="ECO:0000256" key="1">
    <source>
        <dbReference type="SAM" id="MobiDB-lite"/>
    </source>
</evidence>
<organism evidence="3 4">
    <name type="scientific">Glycomyces endophyticus</name>
    <dbReference type="NCBI Taxonomy" id="480996"/>
    <lineage>
        <taxon>Bacteria</taxon>
        <taxon>Bacillati</taxon>
        <taxon>Actinomycetota</taxon>
        <taxon>Actinomycetes</taxon>
        <taxon>Glycomycetales</taxon>
        <taxon>Glycomycetaceae</taxon>
        <taxon>Glycomyces</taxon>
    </lineage>
</organism>
<dbReference type="SUPFAM" id="SSF51735">
    <property type="entry name" value="NAD(P)-binding Rossmann-fold domains"/>
    <property type="match status" value="1"/>
</dbReference>
<dbReference type="Proteomes" id="UP001499851">
    <property type="component" value="Unassembled WGS sequence"/>
</dbReference>
<dbReference type="EMBL" id="BAAAQF010000010">
    <property type="protein sequence ID" value="GAA1679857.1"/>
    <property type="molecule type" value="Genomic_DNA"/>
</dbReference>
<gene>
    <name evidence="3" type="ORF">GCM10009830_28630</name>
</gene>
<evidence type="ECO:0000313" key="3">
    <source>
        <dbReference type="EMBL" id="GAA1679857.1"/>
    </source>
</evidence>
<dbReference type="Gene3D" id="3.40.50.720">
    <property type="entry name" value="NAD(P)-binding Rossmann-like Domain"/>
    <property type="match status" value="1"/>
</dbReference>
<evidence type="ECO:0000259" key="2">
    <source>
        <dbReference type="Pfam" id="PF01370"/>
    </source>
</evidence>
<dbReference type="InterPro" id="IPR036291">
    <property type="entry name" value="NAD(P)-bd_dom_sf"/>
</dbReference>
<dbReference type="InterPro" id="IPR001509">
    <property type="entry name" value="Epimerase_deHydtase"/>
</dbReference>
<accession>A0ABN2H0D5</accession>
<dbReference type="PANTHER" id="PTHR48079:SF6">
    <property type="entry name" value="NAD(P)-BINDING DOMAIN-CONTAINING PROTEIN-RELATED"/>
    <property type="match status" value="1"/>
</dbReference>
<dbReference type="PANTHER" id="PTHR48079">
    <property type="entry name" value="PROTEIN YEEZ"/>
    <property type="match status" value="1"/>
</dbReference>
<proteinExistence type="predicted"/>
<feature type="region of interest" description="Disordered" evidence="1">
    <location>
        <begin position="110"/>
        <end position="135"/>
    </location>
</feature>
<protein>
    <recommendedName>
        <fullName evidence="2">NAD-dependent epimerase/dehydratase domain-containing protein</fullName>
    </recommendedName>
</protein>
<dbReference type="Pfam" id="PF01370">
    <property type="entry name" value="Epimerase"/>
    <property type="match status" value="1"/>
</dbReference>
<reference evidence="3 4" key="1">
    <citation type="journal article" date="2019" name="Int. J. Syst. Evol. Microbiol.">
        <title>The Global Catalogue of Microorganisms (GCM) 10K type strain sequencing project: providing services to taxonomists for standard genome sequencing and annotation.</title>
        <authorList>
            <consortium name="The Broad Institute Genomics Platform"/>
            <consortium name="The Broad Institute Genome Sequencing Center for Infectious Disease"/>
            <person name="Wu L."/>
            <person name="Ma J."/>
        </authorList>
    </citation>
    <scope>NUCLEOTIDE SEQUENCE [LARGE SCALE GENOMIC DNA]</scope>
    <source>
        <strain evidence="3 4">JCM 16001</strain>
    </source>
</reference>
<feature type="domain" description="NAD-dependent epimerase/dehydratase" evidence="2">
    <location>
        <begin position="4"/>
        <end position="78"/>
    </location>
</feature>
<comment type="caution">
    <text evidence="3">The sequence shown here is derived from an EMBL/GenBank/DDBJ whole genome shotgun (WGS) entry which is preliminary data.</text>
</comment>
<dbReference type="RefSeq" id="WP_344487499.1">
    <property type="nucleotide sequence ID" value="NZ_BAAAQF010000010.1"/>
</dbReference>
<evidence type="ECO:0000313" key="4">
    <source>
        <dbReference type="Proteomes" id="UP001499851"/>
    </source>
</evidence>
<dbReference type="InterPro" id="IPR051783">
    <property type="entry name" value="NAD(P)-dependent_oxidoreduct"/>
</dbReference>